<proteinExistence type="predicted"/>
<gene>
    <name evidence="2" type="ORF">IWX46DRAFT_35995</name>
</gene>
<sequence length="682" mass="76692">MALCKLCLTIPFDNLPPFPESPDHFRVADQDDMPELWYGIPGSKKSRDAPKDPLGFPYHQNFSGLEDSAVTCSLCRLVQAGVLRWKELHGKALRTDRSFAEFRADKQPFPEKQRLWLTRRPSNSKGFVVLARNPTRLGVYLLAGVSFSVKAGTPLASKIPLRPVEVNSGTSTSLDKVKSWLEDCVENHEQRTSGDPSLPSRVLDISPGGNDIQIVSGLGRSGDYACLSYCWGSSRASMLTTDSISARKSSITLSELPRTIFDAVLIARHLRLRYLWVDSLCICQDDLNDWAQQSALMKEIYSNAHLVIAANHANDKSVGCFHDRTHRPTSIIEHPGLGHVHAQMLFPAQERPWSLGDESEPLSQRGWALQERLLSRRTIHYNTRQMCFECDHGIVGEDGSGSKSRYCDLRNPERSSPLSDFFLWNLIVRAFGRRKLSKETDRLPAMSGLASKFQARFRAQYVAGLWSHELIRGLAWQSLQGARAPSQYTGPSWSWAGFDGCAAGITSQDDNVAVARVVDWHVELKEDANPFGEVKDACLLLRGPVVKLTQSKTKRTKDEIELESVGRTPYPRYCTKFSIEDEGSMVRLDYITDLESRVWLDWEMHVVLLQGELLHHEEQSARQDLTDSKKASSIILGTGLVIGKKNGSDGEQYQRVGWMFLEGREATSLRDDEKSWRTVKLI</sequence>
<dbReference type="InterPro" id="IPR010730">
    <property type="entry name" value="HET"/>
</dbReference>
<comment type="caution">
    <text evidence="2">The sequence shown here is derived from an EMBL/GenBank/DDBJ whole genome shotgun (WGS) entry which is preliminary data.</text>
</comment>
<dbReference type="Pfam" id="PF06985">
    <property type="entry name" value="HET"/>
    <property type="match status" value="1"/>
</dbReference>
<dbReference type="EMBL" id="JBBPDW010000010">
    <property type="protein sequence ID" value="KAK7548671.1"/>
    <property type="molecule type" value="Genomic_DNA"/>
</dbReference>
<keyword evidence="3" id="KW-1185">Reference proteome</keyword>
<evidence type="ECO:0000313" key="2">
    <source>
        <dbReference type="EMBL" id="KAK7548671.1"/>
    </source>
</evidence>
<dbReference type="PANTHER" id="PTHR33112">
    <property type="entry name" value="DOMAIN PROTEIN, PUTATIVE-RELATED"/>
    <property type="match status" value="1"/>
</dbReference>
<accession>A0ABR1MGA1</accession>
<feature type="domain" description="Heterokaryon incompatibility" evidence="1">
    <location>
        <begin position="224"/>
        <end position="371"/>
    </location>
</feature>
<protein>
    <submittedName>
        <fullName evidence="2">Heterokaryon incompatibility protein-domain-containing protein</fullName>
    </submittedName>
</protein>
<dbReference type="PANTHER" id="PTHR33112:SF16">
    <property type="entry name" value="HETEROKARYON INCOMPATIBILITY DOMAIN-CONTAINING PROTEIN"/>
    <property type="match status" value="1"/>
</dbReference>
<name>A0ABR1MGA1_9PEZI</name>
<evidence type="ECO:0000259" key="1">
    <source>
        <dbReference type="Pfam" id="PF06985"/>
    </source>
</evidence>
<evidence type="ECO:0000313" key="3">
    <source>
        <dbReference type="Proteomes" id="UP001365128"/>
    </source>
</evidence>
<dbReference type="Proteomes" id="UP001365128">
    <property type="component" value="Unassembled WGS sequence"/>
</dbReference>
<organism evidence="2 3">
    <name type="scientific">Phyllosticta citricarpa</name>
    <dbReference type="NCBI Taxonomy" id="55181"/>
    <lineage>
        <taxon>Eukaryota</taxon>
        <taxon>Fungi</taxon>
        <taxon>Dikarya</taxon>
        <taxon>Ascomycota</taxon>
        <taxon>Pezizomycotina</taxon>
        <taxon>Dothideomycetes</taxon>
        <taxon>Dothideomycetes incertae sedis</taxon>
        <taxon>Botryosphaeriales</taxon>
        <taxon>Phyllostictaceae</taxon>
        <taxon>Phyllosticta</taxon>
    </lineage>
</organism>
<reference evidence="2 3" key="1">
    <citation type="submission" date="2024-04" db="EMBL/GenBank/DDBJ databases">
        <title>Phyllosticta paracitricarpa is synonymous to the EU quarantine fungus P. citricarpa based on phylogenomic analyses.</title>
        <authorList>
            <consortium name="Lawrence Berkeley National Laboratory"/>
            <person name="Van Ingen-Buijs V.A."/>
            <person name="Van Westerhoven A.C."/>
            <person name="Haridas S."/>
            <person name="Skiadas P."/>
            <person name="Martin F."/>
            <person name="Groenewald J.Z."/>
            <person name="Crous P.W."/>
            <person name="Seidl M.F."/>
        </authorList>
    </citation>
    <scope>NUCLEOTIDE SEQUENCE [LARGE SCALE GENOMIC DNA]</scope>
    <source>
        <strain evidence="2 3">CBS 122670</strain>
    </source>
</reference>